<evidence type="ECO:0000313" key="5">
    <source>
        <dbReference type="Proteomes" id="UP000224182"/>
    </source>
</evidence>
<sequence>MLYRRFGKRVIDMILSFLGIILLSPLFLIISILIKIDSKGPVIFKHKRLGKNCKPIYVLKFRTMVDNAVSLGPQYTSSNDTRITKIGKFLRNTSLDELTQLFNILKGDMSIIGPRPDAYTDNPTDIQRKRTEVLPGITGLAQVNGRSNLNEEARGNYDLEYIEKYNFIYDLKIFIKTILIVILRKGTN</sequence>
<dbReference type="PANTHER" id="PTHR30576">
    <property type="entry name" value="COLANIC BIOSYNTHESIS UDP-GLUCOSE LIPID CARRIER TRANSFERASE"/>
    <property type="match status" value="1"/>
</dbReference>
<feature type="transmembrane region" description="Helical" evidence="2">
    <location>
        <begin position="12"/>
        <end position="34"/>
    </location>
</feature>
<name>A0A2C6A5V4_FUSNP</name>
<protein>
    <submittedName>
        <fullName evidence="4">Sugar transferase</fullName>
    </submittedName>
</protein>
<dbReference type="RefSeq" id="WP_098974758.1">
    <property type="nucleotide sequence ID" value="NZ_CP077115.1"/>
</dbReference>
<keyword evidence="4" id="KW-0808">Transferase</keyword>
<evidence type="ECO:0000259" key="3">
    <source>
        <dbReference type="Pfam" id="PF02397"/>
    </source>
</evidence>
<keyword evidence="2" id="KW-1133">Transmembrane helix</keyword>
<evidence type="ECO:0000256" key="2">
    <source>
        <dbReference type="SAM" id="Phobius"/>
    </source>
</evidence>
<feature type="domain" description="Bacterial sugar transferase" evidence="3">
    <location>
        <begin position="8"/>
        <end position="182"/>
    </location>
</feature>
<gene>
    <name evidence="4" type="ORF">CBG54_08665</name>
</gene>
<organism evidence="4 5">
    <name type="scientific">Fusobacterium nucleatum subsp. polymorphum</name>
    <name type="common">Fusobacterium polymorphum</name>
    <dbReference type="NCBI Taxonomy" id="76857"/>
    <lineage>
        <taxon>Bacteria</taxon>
        <taxon>Fusobacteriati</taxon>
        <taxon>Fusobacteriota</taxon>
        <taxon>Fusobacteriia</taxon>
        <taxon>Fusobacteriales</taxon>
        <taxon>Fusobacteriaceae</taxon>
        <taxon>Fusobacterium</taxon>
    </lineage>
</organism>
<keyword evidence="2" id="KW-0812">Transmembrane</keyword>
<accession>A0A2C6A5V4</accession>
<comment type="similarity">
    <text evidence="1">Belongs to the bacterial sugar transferase family.</text>
</comment>
<dbReference type="GO" id="GO:0016780">
    <property type="term" value="F:phosphotransferase activity, for other substituted phosphate groups"/>
    <property type="evidence" value="ECO:0007669"/>
    <property type="project" value="TreeGrafter"/>
</dbReference>
<dbReference type="AlphaFoldDB" id="A0A2C6A5V4"/>
<reference evidence="4 5" key="1">
    <citation type="submission" date="2017-06" db="EMBL/GenBank/DDBJ databases">
        <title>Draft genome sequence of Fusobacterium nucleatum subsp. polymorphum KCOM 1271 (=ChDC F305).</title>
        <authorList>
            <person name="Kook J.-K."/>
            <person name="Park S.-N."/>
            <person name="Lim Y.K."/>
            <person name="Roh H."/>
        </authorList>
    </citation>
    <scope>NUCLEOTIDE SEQUENCE [LARGE SCALE GENOMIC DNA]</scope>
    <source>
        <strain evidence="5">KCOM 1271 (ChDC F305)</strain>
    </source>
</reference>
<dbReference type="EMBL" id="NIRN01000001">
    <property type="protein sequence ID" value="PHI07090.1"/>
    <property type="molecule type" value="Genomic_DNA"/>
</dbReference>
<dbReference type="PANTHER" id="PTHR30576:SF0">
    <property type="entry name" value="UNDECAPRENYL-PHOSPHATE N-ACETYLGALACTOSAMINYL 1-PHOSPHATE TRANSFERASE-RELATED"/>
    <property type="match status" value="1"/>
</dbReference>
<dbReference type="Proteomes" id="UP000224182">
    <property type="component" value="Unassembled WGS sequence"/>
</dbReference>
<evidence type="ECO:0000256" key="1">
    <source>
        <dbReference type="ARBA" id="ARBA00006464"/>
    </source>
</evidence>
<proteinExistence type="inferred from homology"/>
<keyword evidence="2" id="KW-0472">Membrane</keyword>
<comment type="caution">
    <text evidence="4">The sequence shown here is derived from an EMBL/GenBank/DDBJ whole genome shotgun (WGS) entry which is preliminary data.</text>
</comment>
<dbReference type="InterPro" id="IPR003362">
    <property type="entry name" value="Bact_transf"/>
</dbReference>
<evidence type="ECO:0000313" key="4">
    <source>
        <dbReference type="EMBL" id="PHI07090.1"/>
    </source>
</evidence>
<dbReference type="Pfam" id="PF02397">
    <property type="entry name" value="Bac_transf"/>
    <property type="match status" value="1"/>
</dbReference>